<evidence type="ECO:0000256" key="1">
    <source>
        <dbReference type="SAM" id="Phobius"/>
    </source>
</evidence>
<keyword evidence="1" id="KW-0812">Transmembrane</keyword>
<accession>A0ABY7YLJ8</accession>
<dbReference type="EMBL" id="CP118246">
    <property type="protein sequence ID" value="WDR02171.1"/>
    <property type="molecule type" value="Genomic_DNA"/>
</dbReference>
<protein>
    <submittedName>
        <fullName evidence="3">Tripartite tricarboxylate transporter permease</fullName>
    </submittedName>
</protein>
<feature type="transmembrane region" description="Helical" evidence="1">
    <location>
        <begin position="7"/>
        <end position="29"/>
    </location>
</feature>
<keyword evidence="4" id="KW-1185">Reference proteome</keyword>
<dbReference type="InterPro" id="IPR002823">
    <property type="entry name" value="DUF112_TM"/>
</dbReference>
<feature type="transmembrane region" description="Helical" evidence="1">
    <location>
        <begin position="190"/>
        <end position="213"/>
    </location>
</feature>
<dbReference type="PANTHER" id="PTHR35342:SF5">
    <property type="entry name" value="TRICARBOXYLIC TRANSPORT PROTEIN"/>
    <property type="match status" value="1"/>
</dbReference>
<sequence>MDVIIKALGLLADPTVILGMMAAAIYGLFVGSVPGLSATMAVALVIPITFFLDPVPALAIVMSLSAMAIFAGDIPGALLRIPGTPASAAYADEAFKMTKKGEGARALGIGLICSAFGGVVGSLVLLFAAPSMARIALQFSSYEKFWLACLGLTAAVAVSQGRWSKGALSLLFGLAVAQIGLDPVSGQLRFTFGIPSLSGGFSFVPVLIGFFAVPEPHSLCGW</sequence>
<organism evidence="3 4">
    <name type="scientific">Devosia algicola</name>
    <dbReference type="NCBI Taxonomy" id="3026418"/>
    <lineage>
        <taxon>Bacteria</taxon>
        <taxon>Pseudomonadati</taxon>
        <taxon>Pseudomonadota</taxon>
        <taxon>Alphaproteobacteria</taxon>
        <taxon>Hyphomicrobiales</taxon>
        <taxon>Devosiaceae</taxon>
        <taxon>Devosia</taxon>
    </lineage>
</organism>
<evidence type="ECO:0000259" key="2">
    <source>
        <dbReference type="Pfam" id="PF01970"/>
    </source>
</evidence>
<proteinExistence type="predicted"/>
<name>A0ABY7YLJ8_9HYPH</name>
<dbReference type="PANTHER" id="PTHR35342">
    <property type="entry name" value="TRICARBOXYLIC TRANSPORT PROTEIN"/>
    <property type="match status" value="1"/>
</dbReference>
<feature type="transmembrane region" description="Helical" evidence="1">
    <location>
        <begin position="41"/>
        <end position="70"/>
    </location>
</feature>
<feature type="transmembrane region" description="Helical" evidence="1">
    <location>
        <begin position="106"/>
        <end position="129"/>
    </location>
</feature>
<gene>
    <name evidence="3" type="ORF">PSQ19_16195</name>
</gene>
<feature type="domain" description="DUF112" evidence="2">
    <location>
        <begin position="18"/>
        <end position="215"/>
    </location>
</feature>
<dbReference type="Pfam" id="PF01970">
    <property type="entry name" value="TctA"/>
    <property type="match status" value="1"/>
</dbReference>
<keyword evidence="1" id="KW-1133">Transmembrane helix</keyword>
<keyword evidence="1" id="KW-0472">Membrane</keyword>
<evidence type="ECO:0000313" key="4">
    <source>
        <dbReference type="Proteomes" id="UP001220530"/>
    </source>
</evidence>
<dbReference type="RefSeq" id="WP_282218578.1">
    <property type="nucleotide sequence ID" value="NZ_CP118246.1"/>
</dbReference>
<evidence type="ECO:0000313" key="3">
    <source>
        <dbReference type="EMBL" id="WDR02171.1"/>
    </source>
</evidence>
<dbReference type="Proteomes" id="UP001220530">
    <property type="component" value="Chromosome"/>
</dbReference>
<reference evidence="3 4" key="1">
    <citation type="submission" date="2023-02" db="EMBL/GenBank/DDBJ databases">
        <title>Devosia algicola sp. nov., isolated from the phycosphere of marine algae.</title>
        <authorList>
            <person name="Kim J.M."/>
            <person name="Lee J.K."/>
            <person name="Choi B.J."/>
            <person name="Bayburt H."/>
            <person name="Jeon C.O."/>
        </authorList>
    </citation>
    <scope>NUCLEOTIDE SEQUENCE [LARGE SCALE GENOMIC DNA]</scope>
    <source>
        <strain evidence="3 4">G20-9</strain>
    </source>
</reference>